<evidence type="ECO:0000313" key="1">
    <source>
        <dbReference type="EMBL" id="QSW84314.1"/>
    </source>
</evidence>
<gene>
    <name evidence="1" type="ORF">J0X27_12740</name>
</gene>
<sequence>MTAEWGGITSLAFGELDADSQSTLEATVEHLHELESAGDLEVVLPAALDVSAGR</sequence>
<reference evidence="1 2" key="1">
    <citation type="journal article" date="2006" name="Int. J. Syst. Evol. Microbiol.">
        <title>Haloterrigena longa sp. nov. and Haloterrigena limicola sp. nov., extremely halophilic archaea isolated from a salt lake.</title>
        <authorList>
            <person name="Cui H.L."/>
            <person name="Tohty D."/>
            <person name="Zhou P.J."/>
            <person name="Liu S.J."/>
        </authorList>
    </citation>
    <scope>NUCLEOTIDE SEQUENCE [LARGE SCALE GENOMIC DNA]</scope>
    <source>
        <strain evidence="1 2">ABH32</strain>
    </source>
</reference>
<dbReference type="Proteomes" id="UP000663191">
    <property type="component" value="Chromosome"/>
</dbReference>
<proteinExistence type="predicted"/>
<protein>
    <submittedName>
        <fullName evidence="1">Uncharacterized protein</fullName>
    </submittedName>
</protein>
<dbReference type="AlphaFoldDB" id="A0A8A2U6P1"/>
<dbReference type="KEGG" id="hlo:J0X27_12740"/>
<name>A0A8A2U6P1_9EURY</name>
<dbReference type="RefSeq" id="WP_207269554.1">
    <property type="nucleotide sequence ID" value="NZ_CP071463.1"/>
</dbReference>
<evidence type="ECO:0000313" key="2">
    <source>
        <dbReference type="Proteomes" id="UP000663191"/>
    </source>
</evidence>
<keyword evidence="2" id="KW-1185">Reference proteome</keyword>
<dbReference type="EMBL" id="CP071463">
    <property type="protein sequence ID" value="QSW84314.1"/>
    <property type="molecule type" value="Genomic_DNA"/>
</dbReference>
<accession>A0A8A2U6P1</accession>
<organism evidence="1 2">
    <name type="scientific">Natrinema longum</name>
    <dbReference type="NCBI Taxonomy" id="370324"/>
    <lineage>
        <taxon>Archaea</taxon>
        <taxon>Methanobacteriati</taxon>
        <taxon>Methanobacteriota</taxon>
        <taxon>Stenosarchaea group</taxon>
        <taxon>Halobacteria</taxon>
        <taxon>Halobacteriales</taxon>
        <taxon>Natrialbaceae</taxon>
        <taxon>Natrinema</taxon>
    </lineage>
</organism>
<dbReference type="GeneID" id="63184626"/>